<dbReference type="PANTHER" id="PTHR43806">
    <property type="entry name" value="PEPTIDASE S8"/>
    <property type="match status" value="1"/>
</dbReference>
<dbReference type="PRINTS" id="PR00723">
    <property type="entry name" value="SUBTILISIN"/>
</dbReference>
<dbReference type="Gene3D" id="3.40.50.200">
    <property type="entry name" value="Peptidase S8/S53 domain"/>
    <property type="match status" value="1"/>
</dbReference>
<evidence type="ECO:0000256" key="3">
    <source>
        <dbReference type="ARBA" id="ARBA00022723"/>
    </source>
</evidence>
<evidence type="ECO:0000313" key="11">
    <source>
        <dbReference type="Proteomes" id="UP000271227"/>
    </source>
</evidence>
<comment type="caution">
    <text evidence="10">The sequence shown here is derived from an EMBL/GenBank/DDBJ whole genome shotgun (WGS) entry which is preliminary data.</text>
</comment>
<gene>
    <name evidence="10" type="ORF">BXY39_2942</name>
</gene>
<dbReference type="SUPFAM" id="SSF52743">
    <property type="entry name" value="Subtilisin-like"/>
    <property type="match status" value="1"/>
</dbReference>
<feature type="chain" id="PRO_5018269278" evidence="8">
    <location>
        <begin position="25"/>
        <end position="385"/>
    </location>
</feature>
<keyword evidence="4 6" id="KW-0378">Hydrolase</keyword>
<dbReference type="PROSITE" id="PS51892">
    <property type="entry name" value="SUBTILASE"/>
    <property type="match status" value="1"/>
</dbReference>
<protein>
    <submittedName>
        <fullName evidence="10">Subtilase family protein</fullName>
    </submittedName>
</protein>
<dbReference type="RefSeq" id="WP_121939581.1">
    <property type="nucleotide sequence ID" value="NZ_REFR01000013.1"/>
</dbReference>
<feature type="signal peptide" evidence="8">
    <location>
        <begin position="1"/>
        <end position="24"/>
    </location>
</feature>
<dbReference type="Gene3D" id="3.30.70.80">
    <property type="entry name" value="Peptidase S8 propeptide/proteinase inhibitor I9"/>
    <property type="match status" value="1"/>
</dbReference>
<evidence type="ECO:0000256" key="2">
    <source>
        <dbReference type="ARBA" id="ARBA00022670"/>
    </source>
</evidence>
<evidence type="ECO:0000259" key="9">
    <source>
        <dbReference type="Pfam" id="PF00082"/>
    </source>
</evidence>
<dbReference type="InterPro" id="IPR037045">
    <property type="entry name" value="S8pro/Inhibitor_I9_sf"/>
</dbReference>
<dbReference type="CDD" id="cd07477">
    <property type="entry name" value="Peptidases_S8_Subtilisin_subset"/>
    <property type="match status" value="1"/>
</dbReference>
<dbReference type="Proteomes" id="UP000271227">
    <property type="component" value="Unassembled WGS sequence"/>
</dbReference>
<dbReference type="GO" id="GO:0005615">
    <property type="term" value="C:extracellular space"/>
    <property type="evidence" value="ECO:0007669"/>
    <property type="project" value="TreeGrafter"/>
</dbReference>
<dbReference type="Pfam" id="PF00082">
    <property type="entry name" value="Peptidase_S8"/>
    <property type="match status" value="1"/>
</dbReference>
<keyword evidence="8" id="KW-0732">Signal</keyword>
<evidence type="ECO:0000256" key="1">
    <source>
        <dbReference type="ARBA" id="ARBA00011073"/>
    </source>
</evidence>
<name>A0A3M0C487_9PROT</name>
<feature type="active site" description="Charge relay system" evidence="6">
    <location>
        <position position="192"/>
    </location>
</feature>
<dbReference type="GO" id="GO:0006508">
    <property type="term" value="P:proteolysis"/>
    <property type="evidence" value="ECO:0007669"/>
    <property type="project" value="UniProtKB-KW"/>
</dbReference>
<keyword evidence="5 6" id="KW-0720">Serine protease</keyword>
<dbReference type="SUPFAM" id="SSF54897">
    <property type="entry name" value="Protease propeptides/inhibitors"/>
    <property type="match status" value="1"/>
</dbReference>
<dbReference type="InParanoid" id="A0A3M0C487"/>
<dbReference type="InterPro" id="IPR050131">
    <property type="entry name" value="Peptidase_S8_subtilisin-like"/>
</dbReference>
<organism evidence="10 11">
    <name type="scientific">Eilatimonas milleporae</name>
    <dbReference type="NCBI Taxonomy" id="911205"/>
    <lineage>
        <taxon>Bacteria</taxon>
        <taxon>Pseudomonadati</taxon>
        <taxon>Pseudomonadota</taxon>
        <taxon>Alphaproteobacteria</taxon>
        <taxon>Kordiimonadales</taxon>
        <taxon>Kordiimonadaceae</taxon>
        <taxon>Eilatimonas</taxon>
    </lineage>
</organism>
<dbReference type="InterPro" id="IPR023828">
    <property type="entry name" value="Peptidase_S8_Ser-AS"/>
</dbReference>
<reference evidence="10 11" key="1">
    <citation type="submission" date="2018-10" db="EMBL/GenBank/DDBJ databases">
        <title>Genomic Encyclopedia of Archaeal and Bacterial Type Strains, Phase II (KMG-II): from individual species to whole genera.</title>
        <authorList>
            <person name="Goeker M."/>
        </authorList>
    </citation>
    <scope>NUCLEOTIDE SEQUENCE [LARGE SCALE GENOMIC DNA]</scope>
    <source>
        <strain evidence="10 11">DSM 25217</strain>
    </source>
</reference>
<evidence type="ECO:0000256" key="8">
    <source>
        <dbReference type="SAM" id="SignalP"/>
    </source>
</evidence>
<dbReference type="InterPro" id="IPR034202">
    <property type="entry name" value="Subtilisin_Carlsberg-like"/>
</dbReference>
<keyword evidence="2 6" id="KW-0645">Protease</keyword>
<comment type="similarity">
    <text evidence="1 6 7">Belongs to the peptidase S8 family.</text>
</comment>
<feature type="active site" description="Charge relay system" evidence="6">
    <location>
        <position position="350"/>
    </location>
</feature>
<dbReference type="InterPro" id="IPR023827">
    <property type="entry name" value="Peptidase_S8_Asp-AS"/>
</dbReference>
<keyword evidence="11" id="KW-1185">Reference proteome</keyword>
<evidence type="ECO:0000256" key="5">
    <source>
        <dbReference type="ARBA" id="ARBA00022825"/>
    </source>
</evidence>
<dbReference type="AlphaFoldDB" id="A0A3M0C487"/>
<evidence type="ECO:0000256" key="6">
    <source>
        <dbReference type="PROSITE-ProRule" id="PRU01240"/>
    </source>
</evidence>
<feature type="active site" description="Charge relay system" evidence="6">
    <location>
        <position position="158"/>
    </location>
</feature>
<evidence type="ECO:0000313" key="10">
    <source>
        <dbReference type="EMBL" id="RMB04671.1"/>
    </source>
</evidence>
<dbReference type="PROSITE" id="PS00137">
    <property type="entry name" value="SUBTILASE_HIS"/>
    <property type="match status" value="1"/>
</dbReference>
<dbReference type="InterPro" id="IPR000209">
    <property type="entry name" value="Peptidase_S8/S53_dom"/>
</dbReference>
<dbReference type="PROSITE" id="PS00138">
    <property type="entry name" value="SUBTILASE_SER"/>
    <property type="match status" value="1"/>
</dbReference>
<proteinExistence type="inferred from homology"/>
<feature type="domain" description="Peptidase S8/S53" evidence="9">
    <location>
        <begin position="156"/>
        <end position="362"/>
    </location>
</feature>
<accession>A0A3M0C487</accession>
<evidence type="ECO:0000256" key="7">
    <source>
        <dbReference type="RuleBase" id="RU003355"/>
    </source>
</evidence>
<keyword evidence="3" id="KW-0479">Metal-binding</keyword>
<dbReference type="OrthoDB" id="9816306at2"/>
<dbReference type="InterPro" id="IPR022398">
    <property type="entry name" value="Peptidase_S8_His-AS"/>
</dbReference>
<dbReference type="PANTHER" id="PTHR43806:SF11">
    <property type="entry name" value="CEREVISIN-RELATED"/>
    <property type="match status" value="1"/>
</dbReference>
<dbReference type="InterPro" id="IPR036852">
    <property type="entry name" value="Peptidase_S8/S53_dom_sf"/>
</dbReference>
<dbReference type="InterPro" id="IPR015500">
    <property type="entry name" value="Peptidase_S8_subtilisin-rel"/>
</dbReference>
<dbReference type="PROSITE" id="PS00136">
    <property type="entry name" value="SUBTILASE_ASP"/>
    <property type="match status" value="1"/>
</dbReference>
<evidence type="ECO:0000256" key="4">
    <source>
        <dbReference type="ARBA" id="ARBA00022801"/>
    </source>
</evidence>
<sequence length="385" mass="38570">MSVKSTFKAGVLAAGLCMAAPASAQAPLSAQSIEAVRDSYIFVFRDDVGEDRVRAAVSRILQAHGLTQRHVYTAALRGFSARMPAAIAAAIAAANPDIAYYEADKPVYAFTGGGRNGVIGGLIGGIIGGPQPAQQTPYGITRVNGGTGTAGGTAWVIDTGIDSDHPDLNVDVARSANFVTLDLNTIEDFNGHGTHVAGTIAALDNDIGVVGVAPGAPVAGIRVLGTLGFGSTSDVIAGVDHVAANAAPGDVANMSLGGGASDALDSAVRAAADRGILFVLAAGNESADANTTSPARVEHPNVWTVSATDETDGFASFSNFGNPPVDCAAPGVGVLSTYLNGGYETLSGTSMAAPHVAGILLLGAVRFDGVAIGDPDGSPDPICVF</sequence>
<dbReference type="GO" id="GO:0046872">
    <property type="term" value="F:metal ion binding"/>
    <property type="evidence" value="ECO:0007669"/>
    <property type="project" value="UniProtKB-KW"/>
</dbReference>
<dbReference type="EMBL" id="REFR01000013">
    <property type="protein sequence ID" value="RMB04671.1"/>
    <property type="molecule type" value="Genomic_DNA"/>
</dbReference>
<dbReference type="GO" id="GO:0004252">
    <property type="term" value="F:serine-type endopeptidase activity"/>
    <property type="evidence" value="ECO:0007669"/>
    <property type="project" value="UniProtKB-UniRule"/>
</dbReference>